<dbReference type="AlphaFoldDB" id="A0A6L8KH14"/>
<keyword evidence="3" id="KW-1185">Reference proteome</keyword>
<dbReference type="Pfam" id="PF01381">
    <property type="entry name" value="HTH_3"/>
    <property type="match status" value="1"/>
</dbReference>
<dbReference type="Gene3D" id="1.10.260.40">
    <property type="entry name" value="lambda repressor-like DNA-binding domains"/>
    <property type="match status" value="1"/>
</dbReference>
<dbReference type="PROSITE" id="PS50943">
    <property type="entry name" value="HTH_CROC1"/>
    <property type="match status" value="1"/>
</dbReference>
<comment type="caution">
    <text evidence="2">The sequence shown here is derived from an EMBL/GenBank/DDBJ whole genome shotgun (WGS) entry which is preliminary data.</text>
</comment>
<dbReference type="SUPFAM" id="SSF47413">
    <property type="entry name" value="lambda repressor-like DNA-binding domains"/>
    <property type="match status" value="1"/>
</dbReference>
<evidence type="ECO:0000259" key="1">
    <source>
        <dbReference type="PROSITE" id="PS50943"/>
    </source>
</evidence>
<gene>
    <name evidence="2" type="ORF">GTP46_27630</name>
</gene>
<name>A0A6L8KH14_9BURK</name>
<dbReference type="CDD" id="cd00093">
    <property type="entry name" value="HTH_XRE"/>
    <property type="match status" value="1"/>
</dbReference>
<accession>A0A6L8KH14</accession>
<proteinExistence type="predicted"/>
<evidence type="ECO:0000313" key="2">
    <source>
        <dbReference type="EMBL" id="MYM26405.1"/>
    </source>
</evidence>
<dbReference type="GO" id="GO:0003677">
    <property type="term" value="F:DNA binding"/>
    <property type="evidence" value="ECO:0007669"/>
    <property type="project" value="InterPro"/>
</dbReference>
<reference evidence="2 3" key="1">
    <citation type="submission" date="2019-12" db="EMBL/GenBank/DDBJ databases">
        <title>Novel species isolated from a subtropical stream in China.</title>
        <authorList>
            <person name="Lu H."/>
        </authorList>
    </citation>
    <scope>NUCLEOTIDE SEQUENCE [LARGE SCALE GENOMIC DNA]</scope>
    <source>
        <strain evidence="2 3">FT135W</strain>
    </source>
</reference>
<dbReference type="InterPro" id="IPR010982">
    <property type="entry name" value="Lambda_DNA-bd_dom_sf"/>
</dbReference>
<organism evidence="2 3">
    <name type="scientific">Duganella flavida</name>
    <dbReference type="NCBI Taxonomy" id="2692175"/>
    <lineage>
        <taxon>Bacteria</taxon>
        <taxon>Pseudomonadati</taxon>
        <taxon>Pseudomonadota</taxon>
        <taxon>Betaproteobacteria</taxon>
        <taxon>Burkholderiales</taxon>
        <taxon>Oxalobacteraceae</taxon>
        <taxon>Telluria group</taxon>
        <taxon>Duganella</taxon>
    </lineage>
</organism>
<sequence>MRNVISSPQSAGFTVRAILATNIVMLREQKEWSQEMLGFECGLHRTFIAHVERQARNISIDNIEKIATALGVEPYQLLKST</sequence>
<dbReference type="SMART" id="SM00530">
    <property type="entry name" value="HTH_XRE"/>
    <property type="match status" value="1"/>
</dbReference>
<evidence type="ECO:0000313" key="3">
    <source>
        <dbReference type="Proteomes" id="UP000479335"/>
    </source>
</evidence>
<dbReference type="Proteomes" id="UP000479335">
    <property type="component" value="Unassembled WGS sequence"/>
</dbReference>
<protein>
    <submittedName>
        <fullName evidence="2">Helix-turn-helix domain-containing protein</fullName>
    </submittedName>
</protein>
<feature type="domain" description="HTH cro/C1-type" evidence="1">
    <location>
        <begin position="23"/>
        <end position="77"/>
    </location>
</feature>
<dbReference type="RefSeq" id="WP_161009839.1">
    <property type="nucleotide sequence ID" value="NZ_WWCN01000026.1"/>
</dbReference>
<dbReference type="EMBL" id="WWCN01000026">
    <property type="protein sequence ID" value="MYM26405.1"/>
    <property type="molecule type" value="Genomic_DNA"/>
</dbReference>
<dbReference type="InterPro" id="IPR001387">
    <property type="entry name" value="Cro/C1-type_HTH"/>
</dbReference>